<dbReference type="Proteomes" id="UP001322277">
    <property type="component" value="Chromosome 9"/>
</dbReference>
<protein>
    <submittedName>
        <fullName evidence="2">Uncharacterized protein</fullName>
    </submittedName>
</protein>
<sequence>MLFSPRRATKQPFVSMASLRTHTRRKVVSPSRGGILRSGSRPPPSPGCRLALTSFLPRCPRPPGVSDTFGAFPLCPKHAYSAIISVSSRCKPRPLASRRCPSQDGKPTKHLRLHPTSHASCHYGWVTNFLLLSLFGLGNSTRCDKGVLFNRALLVSPAYPVSPAVIRAAMRVAWFRPSDSACRSAWLGRLGLTFQRPCSQSVNHTSFGILPSELQCSRPLGARHRQTELQCAACLWYLTGSVVSAVTAALWPPGTSRSPSETNSHI</sequence>
<evidence type="ECO:0000313" key="2">
    <source>
        <dbReference type="EMBL" id="WQF88708.1"/>
    </source>
</evidence>
<evidence type="ECO:0000256" key="1">
    <source>
        <dbReference type="SAM" id="MobiDB-lite"/>
    </source>
</evidence>
<dbReference type="EMBL" id="CP137313">
    <property type="protein sequence ID" value="WQF88708.1"/>
    <property type="molecule type" value="Genomic_DNA"/>
</dbReference>
<dbReference type="RefSeq" id="XP_062785929.1">
    <property type="nucleotide sequence ID" value="XM_062929878.1"/>
</dbReference>
<dbReference type="KEGG" id="cdet:87950222"/>
<feature type="compositionally biased region" description="Low complexity" evidence="1">
    <location>
        <begin position="29"/>
        <end position="40"/>
    </location>
</feature>
<gene>
    <name evidence="2" type="ORF">CDEST_13722</name>
</gene>
<dbReference type="GeneID" id="87950222"/>
<name>A0AAX4IZI1_9PEZI</name>
<evidence type="ECO:0000313" key="3">
    <source>
        <dbReference type="Proteomes" id="UP001322277"/>
    </source>
</evidence>
<dbReference type="AlphaFoldDB" id="A0AAX4IZI1"/>
<keyword evidence="3" id="KW-1185">Reference proteome</keyword>
<accession>A0AAX4IZI1</accession>
<reference evidence="3" key="1">
    <citation type="journal article" date="2023" name="bioRxiv">
        <title>Complete genome of the Medicago anthracnose fungus, Colletotrichum destructivum, reveals a mini-chromosome-like region within a core chromosome.</title>
        <authorList>
            <person name="Lapalu N."/>
            <person name="Simon A."/>
            <person name="Lu A."/>
            <person name="Plaumann P.-L."/>
            <person name="Amselem J."/>
            <person name="Pigne S."/>
            <person name="Auger A."/>
            <person name="Koch C."/>
            <person name="Dallery J.-F."/>
            <person name="O'Connell R.J."/>
        </authorList>
    </citation>
    <scope>NUCLEOTIDE SEQUENCE [LARGE SCALE GENOMIC DNA]</scope>
    <source>
        <strain evidence="3">CBS 520.97</strain>
    </source>
</reference>
<organism evidence="2 3">
    <name type="scientific">Colletotrichum destructivum</name>
    <dbReference type="NCBI Taxonomy" id="34406"/>
    <lineage>
        <taxon>Eukaryota</taxon>
        <taxon>Fungi</taxon>
        <taxon>Dikarya</taxon>
        <taxon>Ascomycota</taxon>
        <taxon>Pezizomycotina</taxon>
        <taxon>Sordariomycetes</taxon>
        <taxon>Hypocreomycetidae</taxon>
        <taxon>Glomerellales</taxon>
        <taxon>Glomerellaceae</taxon>
        <taxon>Colletotrichum</taxon>
        <taxon>Colletotrichum destructivum species complex</taxon>
    </lineage>
</organism>
<proteinExistence type="predicted"/>
<feature type="region of interest" description="Disordered" evidence="1">
    <location>
        <begin position="23"/>
        <end position="45"/>
    </location>
</feature>